<evidence type="ECO:0000256" key="17">
    <source>
        <dbReference type="PROSITE-ProRule" id="PRU00124"/>
    </source>
</evidence>
<dbReference type="Gene3D" id="1.10.510.10">
    <property type="entry name" value="Transferase(Phosphotransferase) domain 1"/>
    <property type="match status" value="1"/>
</dbReference>
<feature type="disulfide bond" evidence="17">
    <location>
        <begin position="64"/>
        <end position="82"/>
    </location>
</feature>
<evidence type="ECO:0000256" key="5">
    <source>
        <dbReference type="ARBA" id="ARBA00022692"/>
    </source>
</evidence>
<evidence type="ECO:0000313" key="24">
    <source>
        <dbReference type="Proteomes" id="UP001235939"/>
    </source>
</evidence>
<evidence type="ECO:0000256" key="10">
    <source>
        <dbReference type="ARBA" id="ARBA00022989"/>
    </source>
</evidence>
<evidence type="ECO:0000256" key="2">
    <source>
        <dbReference type="ARBA" id="ARBA00011902"/>
    </source>
</evidence>
<dbReference type="PROSITE" id="PS01209">
    <property type="entry name" value="LDLRA_1"/>
    <property type="match status" value="1"/>
</dbReference>
<evidence type="ECO:0000256" key="11">
    <source>
        <dbReference type="ARBA" id="ARBA00023136"/>
    </source>
</evidence>
<protein>
    <recommendedName>
        <fullName evidence="2">receptor protein-tyrosine kinase</fullName>
        <ecNumber evidence="2">2.7.10.1</ecNumber>
    </recommendedName>
</protein>
<dbReference type="CDD" id="cd06263">
    <property type="entry name" value="MAM"/>
    <property type="match status" value="1"/>
</dbReference>
<dbReference type="SMART" id="SM00219">
    <property type="entry name" value="TyrKc"/>
    <property type="match status" value="1"/>
</dbReference>
<dbReference type="InterPro" id="IPR023415">
    <property type="entry name" value="LDLR_class-A_CS"/>
</dbReference>
<feature type="domain" description="Protein kinase" evidence="21">
    <location>
        <begin position="716"/>
        <end position="995"/>
    </location>
</feature>
<keyword evidence="9 18" id="KW-0067">ATP-binding</keyword>
<evidence type="ECO:0000256" key="3">
    <source>
        <dbReference type="ARBA" id="ARBA00022475"/>
    </source>
</evidence>
<evidence type="ECO:0000256" key="15">
    <source>
        <dbReference type="ARBA" id="ARBA00023180"/>
    </source>
</evidence>
<evidence type="ECO:0000256" key="4">
    <source>
        <dbReference type="ARBA" id="ARBA00022679"/>
    </source>
</evidence>
<feature type="region of interest" description="Disordered" evidence="19">
    <location>
        <begin position="448"/>
        <end position="504"/>
    </location>
</feature>
<dbReference type="Pfam" id="PF07714">
    <property type="entry name" value="PK_Tyr_Ser-Thr"/>
    <property type="match status" value="1"/>
</dbReference>
<dbReference type="InterPro" id="IPR013320">
    <property type="entry name" value="ConA-like_dom_sf"/>
</dbReference>
<dbReference type="PROSITE" id="PS50011">
    <property type="entry name" value="PROTEIN_KINASE_DOM"/>
    <property type="match status" value="1"/>
</dbReference>
<dbReference type="PROSITE" id="PS50068">
    <property type="entry name" value="LDLRA_2"/>
    <property type="match status" value="1"/>
</dbReference>
<dbReference type="InterPro" id="IPR002172">
    <property type="entry name" value="LDrepeatLR_classA_rpt"/>
</dbReference>
<keyword evidence="8" id="KW-0418">Kinase</keyword>
<evidence type="ECO:0000256" key="20">
    <source>
        <dbReference type="SAM" id="Phobius"/>
    </source>
</evidence>
<dbReference type="SMART" id="SM00137">
    <property type="entry name" value="MAM"/>
    <property type="match status" value="1"/>
</dbReference>
<gene>
    <name evidence="23" type="ORF">LAZ67_15003211</name>
</gene>
<dbReference type="Pfam" id="PF12810">
    <property type="entry name" value="ALK_LTK_GRD"/>
    <property type="match status" value="1"/>
</dbReference>
<dbReference type="PANTHER" id="PTHR24416">
    <property type="entry name" value="TYROSINE-PROTEIN KINASE RECEPTOR"/>
    <property type="match status" value="1"/>
</dbReference>
<feature type="region of interest" description="Disordered" evidence="19">
    <location>
        <begin position="1025"/>
        <end position="1071"/>
    </location>
</feature>
<dbReference type="PANTHER" id="PTHR24416:SF604">
    <property type="entry name" value="RECEPTOR PROTEIN-TYROSINE KINASE"/>
    <property type="match status" value="1"/>
</dbReference>
<dbReference type="SUPFAM" id="SSF57424">
    <property type="entry name" value="LDL receptor-like module"/>
    <property type="match status" value="1"/>
</dbReference>
<evidence type="ECO:0000256" key="6">
    <source>
        <dbReference type="ARBA" id="ARBA00022729"/>
    </source>
</evidence>
<dbReference type="EMBL" id="CP092877">
    <property type="protein sequence ID" value="UYV78020.1"/>
    <property type="molecule type" value="Genomic_DNA"/>
</dbReference>
<dbReference type="SMART" id="SM00192">
    <property type="entry name" value="LDLa"/>
    <property type="match status" value="1"/>
</dbReference>
<keyword evidence="15" id="KW-0325">Glycoprotein</keyword>
<dbReference type="Pfam" id="PF00057">
    <property type="entry name" value="Ldl_recept_a"/>
    <property type="match status" value="1"/>
</dbReference>
<dbReference type="Gene3D" id="4.10.400.10">
    <property type="entry name" value="Low-density Lipoprotein Receptor"/>
    <property type="match status" value="1"/>
</dbReference>
<dbReference type="InterPro" id="IPR001245">
    <property type="entry name" value="Ser-Thr/Tyr_kinase_cat_dom"/>
</dbReference>
<evidence type="ECO:0000256" key="7">
    <source>
        <dbReference type="ARBA" id="ARBA00022741"/>
    </source>
</evidence>
<dbReference type="PRINTS" id="PR00109">
    <property type="entry name" value="TYRKINASE"/>
</dbReference>
<comment type="catalytic activity">
    <reaction evidence="16">
        <text>L-tyrosyl-[protein] + ATP = O-phospho-L-tyrosyl-[protein] + ADP + H(+)</text>
        <dbReference type="Rhea" id="RHEA:10596"/>
        <dbReference type="Rhea" id="RHEA-COMP:10136"/>
        <dbReference type="Rhea" id="RHEA-COMP:20101"/>
        <dbReference type="ChEBI" id="CHEBI:15378"/>
        <dbReference type="ChEBI" id="CHEBI:30616"/>
        <dbReference type="ChEBI" id="CHEBI:46858"/>
        <dbReference type="ChEBI" id="CHEBI:61978"/>
        <dbReference type="ChEBI" id="CHEBI:456216"/>
        <dbReference type="EC" id="2.7.10.1"/>
    </reaction>
</comment>
<dbReference type="InterPro" id="IPR020635">
    <property type="entry name" value="Tyr_kinase_cat_dom"/>
</dbReference>
<accession>A0ABY6LEA7</accession>
<dbReference type="Gene3D" id="2.60.120.200">
    <property type="match status" value="1"/>
</dbReference>
<keyword evidence="13 17" id="KW-1015">Disulfide bond</keyword>
<sequence length="1071" mass="116272">MVRRWEKVDQVLSSISQPFQVVLEMTDDRTLVPSHFAVDNLRMVNCTPETEMEVSECREDHFRCQTGLCVERHRVCDLARDCLDGEDEDCESYPPGARCDFEAGDCMWDSSKENAGSGWQRFQGPTPISPRAGPSSDHTFQNSSGHYMYARFTPAKMMFGQRVVLTSAQFSPPPPLPSSLQPHPQVPGKVQVDLYWRLQVRFFYHKHGQHVGELRLFLLPIHPLYIQEHRPQELWRSFGNEGNQWRKAVVDLPTPLAHSYYLQFVANRGLRPLNEIALDDISLSPECFGIGSSENETIPTPTEEDSEDVKHPKRFTFTSCGQRGPNGPSQAQCVQEYVATRVEVSDRGVQRWVVPLTGVYTVFAWGASGGSGLHNSGQSRADAVRAAFRWSQGQEILIVVGQPGESAACAGSACRSQPGGGGGGATSVYLDRAKVTTPLVIAAGGGGLSALRNDDPQTAIDPGGRGERPTLPPGPGLGAHTGPGGGGGLNGTSRSSHQGRSLTEGYGGGIPCQKWASAGGFGGGGGACRGGGGGGGYRGGDAAHSDDNPLSNGQGGTSFVAAEGLVPMVESAAHAGPGRVEILQGSRGCGCQYLCLSLEPANQTFHCVCPPGHRLAQDGLACYALPDEVPNTFLSTILIIVVSSFLFIALAIFLLLFGTRCGSMVKPPPRRDSVSNVDLQLSRLRQAAGARVTEFNPHYDFGGGPSQLNEIPRETLALVKALGQGAFGEVYQGYLSTQDIPVAVKTLPEHASLFAEKDFMLEAIIMSKFRHPNIVKLIGVCADRKPFFIVLELLSGGDLRTFLRDMRPRPGQIQPEFPLTMGDLLKLALDIAMGCSYLEQNRFIHRDIAARNCLLTCRSPRRVAKIADFGLARDIYRSDYYQKSGKVMLPVRWMPPEAFLDGYFSAKTDVWSFGVLLWEVMSLGYMPYPGRSNNEVMQMVNSGIRLEAPTNCPAPVYQIMLKCWHPIAEERPKFATIIERLNVCLVDPDIIHTFLPVFPEDGKSGGNSLEDDDDYMIPIPAPVSNYSLATDKTDLSPADDRRPSLEALPPAPSQPLDAAGLTVLLPSSPTA</sequence>
<comment type="subcellular location">
    <subcellularLocation>
        <location evidence="1">Cell membrane</location>
        <topology evidence="1">Single-pass type I membrane protein</topology>
    </subcellularLocation>
</comment>
<dbReference type="Proteomes" id="UP001235939">
    <property type="component" value="Chromosome 15"/>
</dbReference>
<evidence type="ECO:0000259" key="22">
    <source>
        <dbReference type="PROSITE" id="PS50060"/>
    </source>
</evidence>
<dbReference type="SUPFAM" id="SSF49899">
    <property type="entry name" value="Concanavalin A-like lectins/glucanases"/>
    <property type="match status" value="1"/>
</dbReference>
<dbReference type="InterPro" id="IPR050122">
    <property type="entry name" value="RTK"/>
</dbReference>
<evidence type="ECO:0000256" key="16">
    <source>
        <dbReference type="ARBA" id="ARBA00051243"/>
    </source>
</evidence>
<feature type="domain" description="MAM" evidence="22">
    <location>
        <begin position="97"/>
        <end position="289"/>
    </location>
</feature>
<proteinExistence type="predicted"/>
<keyword evidence="3" id="KW-1003">Cell membrane</keyword>
<keyword evidence="24" id="KW-1185">Reference proteome</keyword>
<reference evidence="23 24" key="1">
    <citation type="submission" date="2022-01" db="EMBL/GenBank/DDBJ databases">
        <title>A chromosomal length assembly of Cordylochernes scorpioides.</title>
        <authorList>
            <person name="Zeh D."/>
            <person name="Zeh J."/>
        </authorList>
    </citation>
    <scope>NUCLEOTIDE SEQUENCE [LARGE SCALE GENOMIC DNA]</scope>
    <source>
        <strain evidence="23">IN4F17</strain>
        <tissue evidence="23">Whole Body</tissue>
    </source>
</reference>
<dbReference type="PROSITE" id="PS00107">
    <property type="entry name" value="PROTEIN_KINASE_ATP"/>
    <property type="match status" value="1"/>
</dbReference>
<dbReference type="InterPro" id="IPR011009">
    <property type="entry name" value="Kinase-like_dom_sf"/>
</dbReference>
<dbReference type="InterPro" id="IPR017441">
    <property type="entry name" value="Protein_kinase_ATP_BS"/>
</dbReference>
<keyword evidence="14" id="KW-0675">Receptor</keyword>
<dbReference type="PROSITE" id="PS00109">
    <property type="entry name" value="PROTEIN_KINASE_TYR"/>
    <property type="match status" value="1"/>
</dbReference>
<keyword evidence="5 20" id="KW-0812">Transmembrane</keyword>
<dbReference type="Gene3D" id="3.30.200.20">
    <property type="entry name" value="Phosphorylase Kinase, domain 1"/>
    <property type="match status" value="1"/>
</dbReference>
<keyword evidence="4" id="KW-0808">Transferase</keyword>
<keyword evidence="6" id="KW-0732">Signal</keyword>
<dbReference type="Gene3D" id="2.10.25.10">
    <property type="entry name" value="Laminin"/>
    <property type="match status" value="1"/>
</dbReference>
<dbReference type="SUPFAM" id="SSF56112">
    <property type="entry name" value="Protein kinase-like (PK-like)"/>
    <property type="match status" value="1"/>
</dbReference>
<dbReference type="Pfam" id="PF00629">
    <property type="entry name" value="MAM"/>
    <property type="match status" value="2"/>
</dbReference>
<feature type="compositionally biased region" description="Gly residues" evidence="19">
    <location>
        <begin position="476"/>
        <end position="490"/>
    </location>
</feature>
<dbReference type="EC" id="2.7.10.1" evidence="2"/>
<dbReference type="InterPro" id="IPR008266">
    <property type="entry name" value="Tyr_kinase_AS"/>
</dbReference>
<dbReference type="InterPro" id="IPR036055">
    <property type="entry name" value="LDL_receptor-like_sf"/>
</dbReference>
<evidence type="ECO:0000259" key="21">
    <source>
        <dbReference type="PROSITE" id="PS50011"/>
    </source>
</evidence>
<feature type="disulfide bond" evidence="17">
    <location>
        <begin position="57"/>
        <end position="69"/>
    </location>
</feature>
<feature type="transmembrane region" description="Helical" evidence="20">
    <location>
        <begin position="633"/>
        <end position="657"/>
    </location>
</feature>
<evidence type="ECO:0000256" key="19">
    <source>
        <dbReference type="SAM" id="MobiDB-lite"/>
    </source>
</evidence>
<keyword evidence="10 20" id="KW-1133">Transmembrane helix</keyword>
<dbReference type="InterPro" id="IPR000998">
    <property type="entry name" value="MAM_dom"/>
</dbReference>
<evidence type="ECO:0000256" key="12">
    <source>
        <dbReference type="ARBA" id="ARBA00023137"/>
    </source>
</evidence>
<organism evidence="23 24">
    <name type="scientific">Cordylochernes scorpioides</name>
    <dbReference type="NCBI Taxonomy" id="51811"/>
    <lineage>
        <taxon>Eukaryota</taxon>
        <taxon>Metazoa</taxon>
        <taxon>Ecdysozoa</taxon>
        <taxon>Arthropoda</taxon>
        <taxon>Chelicerata</taxon>
        <taxon>Arachnida</taxon>
        <taxon>Pseudoscorpiones</taxon>
        <taxon>Cheliferoidea</taxon>
        <taxon>Chernetidae</taxon>
        <taxon>Cordylochernes</taxon>
    </lineage>
</organism>
<evidence type="ECO:0000256" key="14">
    <source>
        <dbReference type="ARBA" id="ARBA00023170"/>
    </source>
</evidence>
<keyword evidence="7 18" id="KW-0547">Nucleotide-binding</keyword>
<comment type="caution">
    <text evidence="17">Lacks conserved residue(s) required for the propagation of feature annotation.</text>
</comment>
<evidence type="ECO:0000256" key="18">
    <source>
        <dbReference type="PROSITE-ProRule" id="PRU10141"/>
    </source>
</evidence>
<dbReference type="PROSITE" id="PS50060">
    <property type="entry name" value="MAM_2"/>
    <property type="match status" value="1"/>
</dbReference>
<evidence type="ECO:0000313" key="23">
    <source>
        <dbReference type="EMBL" id="UYV78020.1"/>
    </source>
</evidence>
<name>A0ABY6LEA7_9ARAC</name>
<feature type="compositionally biased region" description="Basic and acidic residues" evidence="19">
    <location>
        <begin position="1031"/>
        <end position="1044"/>
    </location>
</feature>
<dbReference type="CDD" id="cd00112">
    <property type="entry name" value="LDLa"/>
    <property type="match status" value="1"/>
</dbReference>
<dbReference type="InterPro" id="IPR000719">
    <property type="entry name" value="Prot_kinase_dom"/>
</dbReference>
<keyword evidence="12" id="KW-0829">Tyrosine-protein kinase</keyword>
<evidence type="ECO:0000256" key="9">
    <source>
        <dbReference type="ARBA" id="ARBA00022840"/>
    </source>
</evidence>
<dbReference type="InterPro" id="IPR055163">
    <property type="entry name" value="ALK/LTK-like_GRD"/>
</dbReference>
<evidence type="ECO:0000256" key="1">
    <source>
        <dbReference type="ARBA" id="ARBA00004251"/>
    </source>
</evidence>
<evidence type="ECO:0000256" key="8">
    <source>
        <dbReference type="ARBA" id="ARBA00022777"/>
    </source>
</evidence>
<feature type="binding site" evidence="18">
    <location>
        <position position="745"/>
    </location>
    <ligand>
        <name>ATP</name>
        <dbReference type="ChEBI" id="CHEBI:30616"/>
    </ligand>
</feature>
<keyword evidence="11 20" id="KW-0472">Membrane</keyword>
<evidence type="ECO:0000256" key="13">
    <source>
        <dbReference type="ARBA" id="ARBA00023157"/>
    </source>
</evidence>